<dbReference type="Pfam" id="PF10135">
    <property type="entry name" value="Rod-binding"/>
    <property type="match status" value="1"/>
</dbReference>
<feature type="domain" description="Flagellar protein FlgJ N-terminal" evidence="2">
    <location>
        <begin position="46"/>
        <end position="94"/>
    </location>
</feature>
<evidence type="ECO:0000313" key="3">
    <source>
        <dbReference type="EMBL" id="BCO08517.1"/>
    </source>
</evidence>
<keyword evidence="4" id="KW-1185">Reference proteome</keyword>
<proteinExistence type="predicted"/>
<dbReference type="Proteomes" id="UP001063350">
    <property type="component" value="Chromosome"/>
</dbReference>
<dbReference type="EMBL" id="AP024233">
    <property type="protein sequence ID" value="BCO08517.1"/>
    <property type="molecule type" value="Genomic_DNA"/>
</dbReference>
<name>A0A915XJB8_9BACT</name>
<protein>
    <recommendedName>
        <fullName evidence="2">Flagellar protein FlgJ N-terminal domain-containing protein</fullName>
    </recommendedName>
</protein>
<organism evidence="3 4">
    <name type="scientific">Desulfolithobacter dissulfuricans</name>
    <dbReference type="NCBI Taxonomy" id="2795293"/>
    <lineage>
        <taxon>Bacteria</taxon>
        <taxon>Pseudomonadati</taxon>
        <taxon>Thermodesulfobacteriota</taxon>
        <taxon>Desulfobulbia</taxon>
        <taxon>Desulfobulbales</taxon>
        <taxon>Desulfobulbaceae</taxon>
        <taxon>Desulfolithobacter</taxon>
    </lineage>
</organism>
<evidence type="ECO:0000259" key="2">
    <source>
        <dbReference type="Pfam" id="PF10135"/>
    </source>
</evidence>
<sequence length="106" mass="11950">MNLQIDPRTVISPTTNPSAKGTKDDPETMKKLCQDFEAVFIQYMLKSMRKTVPDGGLFEKDNGHDIYQDMLDAQLASDMARTQSTGMADTMYRQMQKLLGDNPETP</sequence>
<evidence type="ECO:0000256" key="1">
    <source>
        <dbReference type="SAM" id="MobiDB-lite"/>
    </source>
</evidence>
<dbReference type="InterPro" id="IPR019301">
    <property type="entry name" value="Flagellar_prot_FlgJ_N"/>
</dbReference>
<gene>
    <name evidence="3" type="ORF">GF1_08930</name>
</gene>
<dbReference type="KEGG" id="ddu:GF1_08930"/>
<feature type="region of interest" description="Disordered" evidence="1">
    <location>
        <begin position="1"/>
        <end position="28"/>
    </location>
</feature>
<reference evidence="3" key="1">
    <citation type="submission" date="2020-12" db="EMBL/GenBank/DDBJ databases">
        <title>Desulfobium dissulfuricans gen. nov., sp. nov., a novel mesophilic, sulfate-reducing bacterium isolated from a deep-sea hydrothermal vent.</title>
        <authorList>
            <person name="Hashimoto Y."/>
            <person name="Tame A."/>
            <person name="Sawayama S."/>
            <person name="Miyazaki J."/>
            <person name="Takai K."/>
            <person name="Nakagawa S."/>
        </authorList>
    </citation>
    <scope>NUCLEOTIDE SEQUENCE</scope>
    <source>
        <strain evidence="3">GF1</strain>
    </source>
</reference>
<dbReference type="AlphaFoldDB" id="A0A915XJB8"/>
<accession>A0A915XJB8</accession>
<dbReference type="RefSeq" id="WP_267928422.1">
    <property type="nucleotide sequence ID" value="NZ_AP024233.1"/>
</dbReference>
<evidence type="ECO:0000313" key="4">
    <source>
        <dbReference type="Proteomes" id="UP001063350"/>
    </source>
</evidence>